<dbReference type="Pfam" id="PF13361">
    <property type="entry name" value="UvrD_C"/>
    <property type="match status" value="1"/>
</dbReference>
<proteinExistence type="predicted"/>
<organism evidence="18 19">
    <name type="scientific">Streptococcus sobrinus</name>
    <dbReference type="NCBI Taxonomy" id="1310"/>
    <lineage>
        <taxon>Bacteria</taxon>
        <taxon>Bacillati</taxon>
        <taxon>Bacillota</taxon>
        <taxon>Bacilli</taxon>
        <taxon>Lactobacillales</taxon>
        <taxon>Streptococcaceae</taxon>
        <taxon>Streptococcus</taxon>
    </lineage>
</organism>
<evidence type="ECO:0000256" key="1">
    <source>
        <dbReference type="ARBA" id="ARBA00022722"/>
    </source>
</evidence>
<evidence type="ECO:0000256" key="12">
    <source>
        <dbReference type="ARBA" id="ARBA00034808"/>
    </source>
</evidence>
<dbReference type="GO" id="GO:0004386">
    <property type="term" value="F:helicase activity"/>
    <property type="evidence" value="ECO:0007669"/>
    <property type="project" value="UniProtKB-KW"/>
</dbReference>
<protein>
    <recommendedName>
        <fullName evidence="12">DNA 3'-5' helicase</fullName>
        <ecNumber evidence="12">5.6.2.4</ecNumber>
    </recommendedName>
</protein>
<dbReference type="Pfam" id="PF12705">
    <property type="entry name" value="PDDEXK_1"/>
    <property type="match status" value="1"/>
</dbReference>
<evidence type="ECO:0000256" key="5">
    <source>
        <dbReference type="ARBA" id="ARBA00022806"/>
    </source>
</evidence>
<keyword evidence="9" id="KW-0234">DNA repair</keyword>
<feature type="binding site" evidence="14">
    <location>
        <begin position="50"/>
        <end position="57"/>
    </location>
    <ligand>
        <name>ATP</name>
        <dbReference type="ChEBI" id="CHEBI:30616"/>
    </ligand>
</feature>
<dbReference type="SUPFAM" id="SSF52540">
    <property type="entry name" value="P-loop containing nucleoside triphosphate hydrolases"/>
    <property type="match status" value="1"/>
</dbReference>
<evidence type="ECO:0000259" key="17">
    <source>
        <dbReference type="PROSITE" id="PS51217"/>
    </source>
</evidence>
<dbReference type="InterPro" id="IPR011335">
    <property type="entry name" value="Restrct_endonuc-II-like"/>
</dbReference>
<dbReference type="InterPro" id="IPR014017">
    <property type="entry name" value="DNA_helicase_UvrD-like_C"/>
</dbReference>
<comment type="catalytic activity">
    <reaction evidence="13">
        <text>ATP + H2O = ADP + phosphate + H(+)</text>
        <dbReference type="Rhea" id="RHEA:13065"/>
        <dbReference type="ChEBI" id="CHEBI:15377"/>
        <dbReference type="ChEBI" id="CHEBI:15378"/>
        <dbReference type="ChEBI" id="CHEBI:30616"/>
        <dbReference type="ChEBI" id="CHEBI:43474"/>
        <dbReference type="ChEBI" id="CHEBI:456216"/>
        <dbReference type="EC" id="5.6.2.4"/>
    </reaction>
</comment>
<evidence type="ECO:0000256" key="3">
    <source>
        <dbReference type="ARBA" id="ARBA00022763"/>
    </source>
</evidence>
<sequence length="1223" mass="140580">MSFPAFLSFAAIEELKQREPERAKSQEHLARTPEQIQAIYSNGTNILVSASAGSGKTFVMVERIIDMLKRGVAINRLFISTFTVKAAGELKERLEKRLEEEIAASQDLELKQHLSSQMADLATADIGTMDAFSQKLVNTYGYSLGISPNFRIMQDESEQASLKKEVYDDLFAAYMTGPDGRIFRKLVRNFIGNSKDSRSFRSLVDSIYQFSQSTANPKQWLQEVLLRPYQEDVKSQAQNFLSTYLKSHRLAETLDQTEKFFKDHLEVARGEFQKKGKYQENVENLLEVLARVDLHGDLGQLYQDLQAIQTISSGRNLTMLAGRTADEDLKAFVKDYNEERKQILEPFLKLEQVLKPLELLTDFQPDLLDLLELLRDFLADYSQQYLEKKKGEAAFEFSDIAHLAIEILEANPEIRQLYQAKYQEVMVDEYQDNNHMQERLLDLLSNGHNRFMVGDVKQSIYRFRQADPKIFQAKFQTYDQPESFQVGKSQGLLILLKENFRSHLEVLQTSNAVFSRLMDQDIGELVYDQSHWLQAGNAQKAEAIPANRTQVFIYDDSQDQKENQGQDLLEAGDIRLVAQEIIRLHKEEGVAFDQIALLVSSRNRNDEILSTLKNYGLPVVSEDTGGHYLQALEVMVMLETLRTINNPLQDQSLVALLKSPMFNFGEDLLTRISLQAKSGNFYDKLLLALSETGDNPQLITAKLHGKIQAFNQVLTAWRNFAKTNSLHDLIWKIYEDKFYYDYVGALSNGQQRQANLYALTVRANQFEKSGFKGLPRFISMIDRVLNNEKDLADVEVALPKDAIQLMTIHQSKGLEFPYVFILNLHKSFNKEDEKNRAVLSRDHGLGVRYVVNVADRFPQEKLTQLRLSFDTFPFLSNKQALHRADLSEQMRKLYVAMTRAETRLYLVGRGSQAKLQGKYENYRDQEHLALAGREKWISFQDWFLALKQNFPEADLAFDLNFVSQEDLDQLTPLQPSLPLDVDDQSQNRQSDDIKQALDALEAVEELNHRYQAAINLPTVRTPSQIKKFYQPVMEDQGLDIMEKRILEPKFDLPSFGKESRVTGAAIGSATHELMQRLPIKPNLSLADLQATLKEVQAEPAVKQRINLTNLLEFFRHHSLGQEIMSQGDRLVREAPFAMLYEDWESHEKMVIRGIVDGYIRYEDHIVLFDYKTDHYQSTSELVQRYQDQMKLYAQALGKSFDQTRIEKYLILLGGKEVVVEKLD</sequence>
<evidence type="ECO:0000256" key="14">
    <source>
        <dbReference type="PROSITE-ProRule" id="PRU00560"/>
    </source>
</evidence>
<keyword evidence="19" id="KW-1185">Reference proteome</keyword>
<keyword evidence="10" id="KW-0413">Isomerase</keyword>
<dbReference type="Gene3D" id="3.40.50.300">
    <property type="entry name" value="P-loop containing nucleotide triphosphate hydrolases"/>
    <property type="match status" value="4"/>
</dbReference>
<dbReference type="PANTHER" id="PTHR11070:SF48">
    <property type="entry name" value="ATP-DEPENDENT HELICASE_NUCLEASE SUBUNIT A"/>
    <property type="match status" value="1"/>
</dbReference>
<evidence type="ECO:0000256" key="7">
    <source>
        <dbReference type="ARBA" id="ARBA00022840"/>
    </source>
</evidence>
<dbReference type="RefSeq" id="WP_028798484.1">
    <property type="nucleotide sequence ID" value="NZ_CP029490.1"/>
</dbReference>
<evidence type="ECO:0000256" key="9">
    <source>
        <dbReference type="ARBA" id="ARBA00023204"/>
    </source>
</evidence>
<evidence type="ECO:0000256" key="15">
    <source>
        <dbReference type="SAM" id="Coils"/>
    </source>
</evidence>
<evidence type="ECO:0000256" key="6">
    <source>
        <dbReference type="ARBA" id="ARBA00022839"/>
    </source>
</evidence>
<dbReference type="Proteomes" id="UP000245369">
    <property type="component" value="Chromosome"/>
</dbReference>
<reference evidence="18 19" key="1">
    <citation type="submission" date="2018-05" db="EMBL/GenBank/DDBJ databases">
        <title>Complete genome sequences of Streptococcus sobrinus.</title>
        <authorList>
            <person name="Sales M."/>
            <person name="Jensen P.A."/>
        </authorList>
    </citation>
    <scope>NUCLEOTIDE SEQUENCE [LARGE SCALE GENOMIC DNA]</scope>
    <source>
        <strain evidence="18 19">SL1</strain>
    </source>
</reference>
<dbReference type="InterPro" id="IPR038726">
    <property type="entry name" value="PDDEXK_AddAB-type"/>
</dbReference>
<evidence type="ECO:0000259" key="16">
    <source>
        <dbReference type="PROSITE" id="PS51198"/>
    </source>
</evidence>
<gene>
    <name evidence="18" type="primary">addA</name>
    <name evidence="18" type="ORF">DK182_03825</name>
</gene>
<evidence type="ECO:0000256" key="11">
    <source>
        <dbReference type="ARBA" id="ARBA00034617"/>
    </source>
</evidence>
<dbReference type="NCBIfam" id="TIGR02785">
    <property type="entry name" value="addA_Gpos"/>
    <property type="match status" value="1"/>
</dbReference>
<dbReference type="InterPro" id="IPR027417">
    <property type="entry name" value="P-loop_NTPase"/>
</dbReference>
<dbReference type="Gene3D" id="1.10.486.10">
    <property type="entry name" value="PCRA, domain 4"/>
    <property type="match status" value="1"/>
</dbReference>
<dbReference type="PANTHER" id="PTHR11070">
    <property type="entry name" value="UVRD / RECB / PCRA DNA HELICASE FAMILY MEMBER"/>
    <property type="match status" value="1"/>
</dbReference>
<dbReference type="Gene3D" id="3.90.320.10">
    <property type="match status" value="1"/>
</dbReference>
<keyword evidence="4 14" id="KW-0378">Hydrolase</keyword>
<dbReference type="InterPro" id="IPR014016">
    <property type="entry name" value="UvrD-like_ATP-bd"/>
</dbReference>
<keyword evidence="2 14" id="KW-0547">Nucleotide-binding</keyword>
<dbReference type="Pfam" id="PF00580">
    <property type="entry name" value="UvrD-helicase"/>
    <property type="match status" value="2"/>
</dbReference>
<evidence type="ECO:0000256" key="8">
    <source>
        <dbReference type="ARBA" id="ARBA00023125"/>
    </source>
</evidence>
<dbReference type="SUPFAM" id="SSF52980">
    <property type="entry name" value="Restriction endonuclease-like"/>
    <property type="match status" value="1"/>
</dbReference>
<feature type="domain" description="UvrD-like helicase ATP-binding" evidence="16">
    <location>
        <begin position="29"/>
        <end position="503"/>
    </location>
</feature>
<evidence type="ECO:0000256" key="2">
    <source>
        <dbReference type="ARBA" id="ARBA00022741"/>
    </source>
</evidence>
<keyword evidence="7 14" id="KW-0067">ATP-binding</keyword>
<keyword evidence="5 14" id="KW-0347">Helicase</keyword>
<dbReference type="GeneID" id="93923645"/>
<dbReference type="InterPro" id="IPR014152">
    <property type="entry name" value="AddA"/>
</dbReference>
<evidence type="ECO:0000256" key="4">
    <source>
        <dbReference type="ARBA" id="ARBA00022801"/>
    </source>
</evidence>
<dbReference type="PROSITE" id="PS51217">
    <property type="entry name" value="UVRD_HELICASE_CTER"/>
    <property type="match status" value="1"/>
</dbReference>
<evidence type="ECO:0000256" key="10">
    <source>
        <dbReference type="ARBA" id="ARBA00023235"/>
    </source>
</evidence>
<feature type="domain" description="UvrD-like helicase C-terminal" evidence="17">
    <location>
        <begin position="530"/>
        <end position="813"/>
    </location>
</feature>
<accession>A0ABM6W511</accession>
<dbReference type="InterPro" id="IPR000212">
    <property type="entry name" value="DNA_helicase_UvrD/REP"/>
</dbReference>
<keyword evidence="15" id="KW-0175">Coiled coil</keyword>
<keyword evidence="8" id="KW-0238">DNA-binding</keyword>
<dbReference type="EC" id="5.6.2.4" evidence="12"/>
<keyword evidence="6" id="KW-0269">Exonuclease</keyword>
<name>A0ABM6W511_9STRE</name>
<feature type="coiled-coil region" evidence="15">
    <location>
        <begin position="84"/>
        <end position="111"/>
    </location>
</feature>
<evidence type="ECO:0000313" key="18">
    <source>
        <dbReference type="EMBL" id="AWN20526.1"/>
    </source>
</evidence>
<keyword evidence="1" id="KW-0540">Nuclease</keyword>
<dbReference type="CDD" id="cd17932">
    <property type="entry name" value="DEXQc_UvrD"/>
    <property type="match status" value="1"/>
</dbReference>
<dbReference type="PROSITE" id="PS51198">
    <property type="entry name" value="UVRD_HELICASE_ATP_BIND"/>
    <property type="match status" value="1"/>
</dbReference>
<keyword evidence="3" id="KW-0227">DNA damage</keyword>
<comment type="catalytic activity">
    <reaction evidence="11">
        <text>Couples ATP hydrolysis with the unwinding of duplex DNA by translocating in the 3'-5' direction.</text>
        <dbReference type="EC" id="5.6.2.4"/>
    </reaction>
</comment>
<evidence type="ECO:0000313" key="19">
    <source>
        <dbReference type="Proteomes" id="UP000245369"/>
    </source>
</evidence>
<dbReference type="InterPro" id="IPR011604">
    <property type="entry name" value="PDDEXK-like_dom_sf"/>
</dbReference>
<evidence type="ECO:0000256" key="13">
    <source>
        <dbReference type="ARBA" id="ARBA00048988"/>
    </source>
</evidence>
<dbReference type="EMBL" id="CP029490">
    <property type="protein sequence ID" value="AWN20526.1"/>
    <property type="molecule type" value="Genomic_DNA"/>
</dbReference>